<name>A0A645CWR9_9ZZZZ</name>
<gene>
    <name evidence="1" type="ORF">SDC9_128410</name>
</gene>
<protein>
    <submittedName>
        <fullName evidence="1">Uncharacterized protein</fullName>
    </submittedName>
</protein>
<comment type="caution">
    <text evidence="1">The sequence shown here is derived from an EMBL/GenBank/DDBJ whole genome shotgun (WGS) entry which is preliminary data.</text>
</comment>
<dbReference type="EMBL" id="VSSQ01030723">
    <property type="protein sequence ID" value="MPM81357.1"/>
    <property type="molecule type" value="Genomic_DNA"/>
</dbReference>
<accession>A0A645CWR9</accession>
<evidence type="ECO:0000313" key="1">
    <source>
        <dbReference type="EMBL" id="MPM81357.1"/>
    </source>
</evidence>
<reference evidence="1" key="1">
    <citation type="submission" date="2019-08" db="EMBL/GenBank/DDBJ databases">
        <authorList>
            <person name="Kucharzyk K."/>
            <person name="Murdoch R.W."/>
            <person name="Higgins S."/>
            <person name="Loffler F."/>
        </authorList>
    </citation>
    <scope>NUCLEOTIDE SEQUENCE</scope>
</reference>
<dbReference type="AlphaFoldDB" id="A0A645CWR9"/>
<organism evidence="1">
    <name type="scientific">bioreactor metagenome</name>
    <dbReference type="NCBI Taxonomy" id="1076179"/>
    <lineage>
        <taxon>unclassified sequences</taxon>
        <taxon>metagenomes</taxon>
        <taxon>ecological metagenomes</taxon>
    </lineage>
</organism>
<proteinExistence type="predicted"/>
<sequence length="124" mass="13186">MLFKAPEYGPVQLFQREEGHPREFGVYTRVKRTDMVLHKAFIPGPAAAGGQDATAVMVGHVQKVLVQGGIILAAFAHGALQVVGDQHFGNPAIVMQRILHAGDKVLLLLAGGSLRIGVLALAKD</sequence>